<name>T1L581_TETUR</name>
<proteinExistence type="predicted"/>
<accession>T1L581</accession>
<dbReference type="EnsemblMetazoa" id="tetur43g00480.1">
    <property type="protein sequence ID" value="tetur43g00480.1"/>
    <property type="gene ID" value="tetur43g00480"/>
</dbReference>
<reference evidence="2" key="2">
    <citation type="submission" date="2015-06" db="UniProtKB">
        <authorList>
            <consortium name="EnsemblMetazoa"/>
        </authorList>
    </citation>
    <scope>IDENTIFICATION</scope>
</reference>
<keyword evidence="1" id="KW-0812">Transmembrane</keyword>
<dbReference type="AlphaFoldDB" id="T1L581"/>
<dbReference type="EMBL" id="CAEY01001223">
    <property type="status" value="NOT_ANNOTATED_CDS"/>
    <property type="molecule type" value="Genomic_DNA"/>
</dbReference>
<keyword evidence="1" id="KW-0472">Membrane</keyword>
<evidence type="ECO:0000313" key="3">
    <source>
        <dbReference type="Proteomes" id="UP000015104"/>
    </source>
</evidence>
<keyword evidence="1" id="KW-1133">Transmembrane helix</keyword>
<feature type="transmembrane region" description="Helical" evidence="1">
    <location>
        <begin position="16"/>
        <end position="33"/>
    </location>
</feature>
<evidence type="ECO:0000313" key="2">
    <source>
        <dbReference type="EnsemblMetazoa" id="tetur43g00480.1"/>
    </source>
</evidence>
<keyword evidence="3" id="KW-1185">Reference proteome</keyword>
<evidence type="ECO:0000256" key="1">
    <source>
        <dbReference type="SAM" id="Phobius"/>
    </source>
</evidence>
<reference evidence="3" key="1">
    <citation type="submission" date="2011-08" db="EMBL/GenBank/DDBJ databases">
        <authorList>
            <person name="Rombauts S."/>
        </authorList>
    </citation>
    <scope>NUCLEOTIDE SEQUENCE</scope>
    <source>
        <strain evidence="3">London</strain>
    </source>
</reference>
<organism evidence="2 3">
    <name type="scientific">Tetranychus urticae</name>
    <name type="common">Two-spotted spider mite</name>
    <dbReference type="NCBI Taxonomy" id="32264"/>
    <lineage>
        <taxon>Eukaryota</taxon>
        <taxon>Metazoa</taxon>
        <taxon>Ecdysozoa</taxon>
        <taxon>Arthropoda</taxon>
        <taxon>Chelicerata</taxon>
        <taxon>Arachnida</taxon>
        <taxon>Acari</taxon>
        <taxon>Acariformes</taxon>
        <taxon>Trombidiformes</taxon>
        <taxon>Prostigmata</taxon>
        <taxon>Eleutherengona</taxon>
        <taxon>Raphignathae</taxon>
        <taxon>Tetranychoidea</taxon>
        <taxon>Tetranychidae</taxon>
        <taxon>Tetranychus</taxon>
    </lineage>
</organism>
<dbReference type="HOGENOM" id="CLU_044404_0_0_1"/>
<sequence>MLHKSNPWKRLKSHQLFQIFCVFGAIIQVSYIFKRYFSFAYSTRAIIYVPDRTELPDVIICYDMLYMVNQSKLITVYPNLFQQSKLNHSEVLEVLKNSYNGYFTNLTIKQTWNLMLSSEAAVHSAIARSAPDKGKTITYDCPFRNVFYRNAYCFVFTCWTERPAIIWSRNLYRGSQYETFFEINFHQSFFQKIHYYYLALINPKTTALGASLKWESQETVAQTQSHRYFFYSLQVDYLPKPYATNCLNYSELGYPSRIDMINQCEIKLAMELLGAPLAWSIIDYPYDKLFGKQIYDQRKEDPGYLKTVEEIVFRCFDAAKQPDCVARSFYSSIRSPIPITGNFAKISFDTIRDPIYRITYEPEMTILDALIMTGTALGTWLGFSIAVHIPRFFDSIICNCKNRKQSAGLPNYSYTRKSKLSRISPNHDRVFTLLSHSNRKESFDSQLKPGFRFPFYLYYELPNYDVKPISIRSPKSPKKSQKVDTFY</sequence>
<protein>
    <submittedName>
        <fullName evidence="2">Uncharacterized protein</fullName>
    </submittedName>
</protein>
<dbReference type="Proteomes" id="UP000015104">
    <property type="component" value="Unassembled WGS sequence"/>
</dbReference>